<dbReference type="GO" id="GO:0015344">
    <property type="term" value="F:siderophore uptake transmembrane transporter activity"/>
    <property type="evidence" value="ECO:0007669"/>
    <property type="project" value="TreeGrafter"/>
</dbReference>
<keyword evidence="2" id="KW-0813">Transport</keyword>
<proteinExistence type="inferred from homology"/>
<keyword evidence="4" id="KW-0812">Transmembrane</keyword>
<keyword evidence="7" id="KW-0998">Cell outer membrane</keyword>
<sequence length="690" mass="76843">MKVFTVISGLLMSSVVLAETELEEVTVIGTTEEKTSVPEKTEILKEGASNTTLGAYLDALPNVDSASYGEAVGRPVVRGMSGYRVKVLHNDNDLNDLSAMSQDHAVAVAPRASERIELLKGPASLLYAAQAGGVVKVSDSLNSRFPEKGFHGTVSTDHRIDADSHALDARVSVANDKWALRLGGLKQESDSYQSGNGDIIADSDVNTTQAQVGLSWKPNAQSELQINATKLDKDYGIPNNTPEATRIDMSREDLGIKYRYQPDLEWLDEITLDFLDSDYLHDETEGSRKDGLFGQQQQRGSLNAAWGVGDWMGETRIGLAHSELKVCHEHGACDAFSDATRTGATLGDSVTQYWENTGLPYSHGHPMPDTQSRIFQASTTAQKMLNDSLELSLGTHLQSRQLTPNPDNIQEQWVHPSGLDPDYYDKRDDHALSFSLGLNNKAEEKKLTWEASIGYLERFPSVDELYWNGFHHATDSYIFGDSNLDKERSVNLDFDIGYQHNEHLIQFSTFYYRFKDYIYQDRSYDDNGNALIDPFHLSQVWLTGQTDAIFYGGSLRYENSQLRFNDKPLTLWGQADVLDASKTNGETLPRTAPASMEVGVRYEPADWSASLSLKHVFNADKLAPNEEETSGYNSLNIQIKKDWKVANQDVELWLKGTNLTDEYAENHLSVLKTTAPLPGRQISAGINWKF</sequence>
<feature type="domain" description="TonB-dependent receptor-like beta-barrel" evidence="10">
    <location>
        <begin position="201"/>
        <end position="659"/>
    </location>
</feature>
<evidence type="ECO:0000256" key="8">
    <source>
        <dbReference type="RuleBase" id="RU003357"/>
    </source>
</evidence>
<dbReference type="GO" id="GO:0009279">
    <property type="term" value="C:cell outer membrane"/>
    <property type="evidence" value="ECO:0007669"/>
    <property type="project" value="UniProtKB-SubCell"/>
</dbReference>
<dbReference type="InterPro" id="IPR012910">
    <property type="entry name" value="Plug_dom"/>
</dbReference>
<dbReference type="Pfam" id="PF07715">
    <property type="entry name" value="Plug"/>
    <property type="match status" value="1"/>
</dbReference>
<keyword evidence="12" id="KW-0675">Receptor</keyword>
<evidence type="ECO:0000259" key="11">
    <source>
        <dbReference type="Pfam" id="PF07715"/>
    </source>
</evidence>
<reference evidence="12 13" key="1">
    <citation type="submission" date="2019-03" db="EMBL/GenBank/DDBJ databases">
        <title>Genomic Encyclopedia of Type Strains, Phase IV (KMG-IV): sequencing the most valuable type-strain genomes for metagenomic binning, comparative biology and taxonomic classification.</title>
        <authorList>
            <person name="Goeker M."/>
        </authorList>
    </citation>
    <scope>NUCLEOTIDE SEQUENCE [LARGE SCALE GENOMIC DNA]</scope>
    <source>
        <strain evidence="12 13">DSM 24830</strain>
    </source>
</reference>
<feature type="chain" id="PRO_5020512580" evidence="9">
    <location>
        <begin position="19"/>
        <end position="690"/>
    </location>
</feature>
<evidence type="ECO:0000256" key="1">
    <source>
        <dbReference type="ARBA" id="ARBA00004571"/>
    </source>
</evidence>
<name>A0A4R1F288_9GAMM</name>
<comment type="similarity">
    <text evidence="8">Belongs to the TonB-dependent receptor family.</text>
</comment>
<dbReference type="GO" id="GO:0044718">
    <property type="term" value="P:siderophore transmembrane transport"/>
    <property type="evidence" value="ECO:0007669"/>
    <property type="project" value="TreeGrafter"/>
</dbReference>
<accession>A0A4R1F288</accession>
<comment type="subcellular location">
    <subcellularLocation>
        <location evidence="1">Cell outer membrane</location>
        <topology evidence="1">Multi-pass membrane protein</topology>
    </subcellularLocation>
</comment>
<keyword evidence="9" id="KW-0732">Signal</keyword>
<keyword evidence="6 8" id="KW-0472">Membrane</keyword>
<dbReference type="InterPro" id="IPR039426">
    <property type="entry name" value="TonB-dep_rcpt-like"/>
</dbReference>
<dbReference type="OrthoDB" id="9815954at2"/>
<dbReference type="Gene3D" id="2.40.170.20">
    <property type="entry name" value="TonB-dependent receptor, beta-barrel domain"/>
    <property type="match status" value="1"/>
</dbReference>
<evidence type="ECO:0000256" key="4">
    <source>
        <dbReference type="ARBA" id="ARBA00022692"/>
    </source>
</evidence>
<keyword evidence="3" id="KW-1134">Transmembrane beta strand</keyword>
<evidence type="ECO:0000259" key="10">
    <source>
        <dbReference type="Pfam" id="PF00593"/>
    </source>
</evidence>
<dbReference type="Pfam" id="PF00593">
    <property type="entry name" value="TonB_dep_Rec_b-barrel"/>
    <property type="match status" value="1"/>
</dbReference>
<feature type="signal peptide" evidence="9">
    <location>
        <begin position="1"/>
        <end position="18"/>
    </location>
</feature>
<dbReference type="RefSeq" id="WP_131905797.1">
    <property type="nucleotide sequence ID" value="NZ_BAAAFU010000004.1"/>
</dbReference>
<evidence type="ECO:0000256" key="3">
    <source>
        <dbReference type="ARBA" id="ARBA00022452"/>
    </source>
</evidence>
<dbReference type="EMBL" id="SMFQ01000003">
    <property type="protein sequence ID" value="TCJ87530.1"/>
    <property type="molecule type" value="Genomic_DNA"/>
</dbReference>
<feature type="domain" description="TonB-dependent receptor plug" evidence="11">
    <location>
        <begin position="40"/>
        <end position="134"/>
    </location>
</feature>
<keyword evidence="13" id="KW-1185">Reference proteome</keyword>
<keyword evidence="5 8" id="KW-0798">TonB box</keyword>
<dbReference type="PANTHER" id="PTHR30069">
    <property type="entry name" value="TONB-DEPENDENT OUTER MEMBRANE RECEPTOR"/>
    <property type="match status" value="1"/>
</dbReference>
<evidence type="ECO:0000256" key="6">
    <source>
        <dbReference type="ARBA" id="ARBA00023136"/>
    </source>
</evidence>
<protein>
    <submittedName>
        <fullName evidence="12">Outer membrane receptor protein involved in Fe transport</fullName>
    </submittedName>
</protein>
<dbReference type="PANTHER" id="PTHR30069:SF40">
    <property type="entry name" value="TONB-DEPENDENT RECEPTOR NMB0964-RELATED"/>
    <property type="match status" value="1"/>
</dbReference>
<gene>
    <name evidence="12" type="ORF">EV695_2041</name>
</gene>
<dbReference type="InterPro" id="IPR036942">
    <property type="entry name" value="Beta-barrel_TonB_sf"/>
</dbReference>
<dbReference type="SUPFAM" id="SSF56935">
    <property type="entry name" value="Porins"/>
    <property type="match status" value="1"/>
</dbReference>
<dbReference type="Proteomes" id="UP000294887">
    <property type="component" value="Unassembled WGS sequence"/>
</dbReference>
<evidence type="ECO:0000313" key="12">
    <source>
        <dbReference type="EMBL" id="TCJ87530.1"/>
    </source>
</evidence>
<evidence type="ECO:0000256" key="9">
    <source>
        <dbReference type="SAM" id="SignalP"/>
    </source>
</evidence>
<dbReference type="Gene3D" id="2.170.130.10">
    <property type="entry name" value="TonB-dependent receptor, plug domain"/>
    <property type="match status" value="1"/>
</dbReference>
<comment type="caution">
    <text evidence="12">The sequence shown here is derived from an EMBL/GenBank/DDBJ whole genome shotgun (WGS) entry which is preliminary data.</text>
</comment>
<dbReference type="AlphaFoldDB" id="A0A4R1F288"/>
<evidence type="ECO:0000313" key="13">
    <source>
        <dbReference type="Proteomes" id="UP000294887"/>
    </source>
</evidence>
<dbReference type="InterPro" id="IPR000531">
    <property type="entry name" value="Beta-barrel_TonB"/>
</dbReference>
<organism evidence="12 13">
    <name type="scientific">Cocleimonas flava</name>
    <dbReference type="NCBI Taxonomy" id="634765"/>
    <lineage>
        <taxon>Bacteria</taxon>
        <taxon>Pseudomonadati</taxon>
        <taxon>Pseudomonadota</taxon>
        <taxon>Gammaproteobacteria</taxon>
        <taxon>Thiotrichales</taxon>
        <taxon>Thiotrichaceae</taxon>
        <taxon>Cocleimonas</taxon>
    </lineage>
</organism>
<evidence type="ECO:0000256" key="7">
    <source>
        <dbReference type="ARBA" id="ARBA00023237"/>
    </source>
</evidence>
<dbReference type="InterPro" id="IPR037066">
    <property type="entry name" value="Plug_dom_sf"/>
</dbReference>
<evidence type="ECO:0000256" key="5">
    <source>
        <dbReference type="ARBA" id="ARBA00023077"/>
    </source>
</evidence>
<evidence type="ECO:0000256" key="2">
    <source>
        <dbReference type="ARBA" id="ARBA00022448"/>
    </source>
</evidence>